<keyword evidence="2" id="KW-1185">Reference proteome</keyword>
<evidence type="ECO:0000313" key="2">
    <source>
        <dbReference type="Proteomes" id="UP001177260"/>
    </source>
</evidence>
<gene>
    <name evidence="1" type="ORF">N8T08_001578</name>
</gene>
<name>A0ACC3AN51_9EURO</name>
<evidence type="ECO:0000313" key="1">
    <source>
        <dbReference type="EMBL" id="KAK1138999.1"/>
    </source>
</evidence>
<protein>
    <submittedName>
        <fullName evidence="1">Uncharacterized protein</fullName>
    </submittedName>
</protein>
<proteinExistence type="predicted"/>
<reference evidence="1 2" key="1">
    <citation type="journal article" date="2023" name="ACS Omega">
        <title>Identification of the Neoaspergillic Acid Biosynthesis Gene Cluster by Establishing an In Vitro CRISPR-Ribonucleoprotein Genetic System in Aspergillus melleus.</title>
        <authorList>
            <person name="Yuan B."/>
            <person name="Grau M.F."/>
            <person name="Murata R.M."/>
            <person name="Torok T."/>
            <person name="Venkateswaran K."/>
            <person name="Stajich J.E."/>
            <person name="Wang C.C.C."/>
        </authorList>
    </citation>
    <scope>NUCLEOTIDE SEQUENCE [LARGE SCALE GENOMIC DNA]</scope>
    <source>
        <strain evidence="1 2">IMV 1140</strain>
    </source>
</reference>
<comment type="caution">
    <text evidence="1">The sequence shown here is derived from an EMBL/GenBank/DDBJ whole genome shotgun (WGS) entry which is preliminary data.</text>
</comment>
<accession>A0ACC3AN51</accession>
<dbReference type="Proteomes" id="UP001177260">
    <property type="component" value="Unassembled WGS sequence"/>
</dbReference>
<dbReference type="EMBL" id="JAOPJF010000120">
    <property type="protein sequence ID" value="KAK1138999.1"/>
    <property type="molecule type" value="Genomic_DNA"/>
</dbReference>
<sequence>MTTDSALSYHPTESLILPTKRRFFPFKIPNFHQQLRNYISTADPDRIYVVVDRVIYAVHISTEKRETLAVIPFEPKCLAAGNGWVAVGGSDNGECAFVSVTDRNGRVQDGSGSTTSQSSDVDSALPIDLESSSRSSPSWLAGEEPGASRDAGRREMPDVRLHKFGGSIVNSVTIHRLPGDAKGSTDEDIAVLSNNDKTVTIYSLTRSKVIKILHHQACMNYAIMSPDSSILAAVGDETRAYFYDVSRDLNSTALTESGERFSGWNWDLLSCVEMDIGTRFDDGCCFSIAFSQFSRLCAIGSQSGVITVFDVKTLRCAVRCMTFAPEPWDLLVWLEEKGRAGIADVRQAFVRRQILNLDMNEPGIQEIRTEPLLDDSVGLGFDLDSRFSLESRNEVDAAQRAILDSAENPSNERRGASSDHLPLRDSLIHDLSERERLIVEFLNTARWTSSLYLVHDSKVPQMYPIVLLVPLLPFVKANRRLECREKHILLMRPLSIEDRIYGDKAQSTAKYNTHLDRLAFRDTFCYNGTSAAVKRVEF</sequence>
<organism evidence="1 2">
    <name type="scientific">Aspergillus melleus</name>
    <dbReference type="NCBI Taxonomy" id="138277"/>
    <lineage>
        <taxon>Eukaryota</taxon>
        <taxon>Fungi</taxon>
        <taxon>Dikarya</taxon>
        <taxon>Ascomycota</taxon>
        <taxon>Pezizomycotina</taxon>
        <taxon>Eurotiomycetes</taxon>
        <taxon>Eurotiomycetidae</taxon>
        <taxon>Eurotiales</taxon>
        <taxon>Aspergillaceae</taxon>
        <taxon>Aspergillus</taxon>
        <taxon>Aspergillus subgen. Circumdati</taxon>
    </lineage>
</organism>